<sequence>MRFGDLHLTYCMNVHPTGNFEDLLHTLREVVLPLKEDFSPDLPFGLGLWIPGAEAAEVLRRIGELQEFLRRHGLYVFTMNGFPYGTFHGTRVKEQVHHPDWRTRDRVEYTLRLAQILATLLPDGVQGSISTSPLSYRTWVDGHDAAVWTNLLEHLLEVVVELHRLRTEQGKTVVLCLEPEPDGLLGTTAELLDFAEDHLLSSGVQRLSTLLNVAEGEARTVLLRHLGGCLDTCHLAVGYEKPLQVLQRYRDIGFQVGKIQLSSALKVTLPQDRSPLREALQSLDDPTYLHQVVALRQSGDVQGYQDLPSALQHLDDPAAVEWRVHFHVPLFVEHFGKLTSTQQELREVLNTLPLWQCNHLEVETYTWQVLPEGMRLPLRESLLRELRWVQRVLT</sequence>
<evidence type="ECO:0008006" key="3">
    <source>
        <dbReference type="Google" id="ProtNLM"/>
    </source>
</evidence>
<dbReference type="Proteomes" id="UP000192582">
    <property type="component" value="Unassembled WGS sequence"/>
</dbReference>
<gene>
    <name evidence="1" type="ORF">SAMN00790413_03869</name>
</gene>
<dbReference type="RefSeq" id="WP_084044932.1">
    <property type="nucleotide sequence ID" value="NZ_FWWU01000001.1"/>
</dbReference>
<evidence type="ECO:0000313" key="1">
    <source>
        <dbReference type="EMBL" id="SMB77702.1"/>
    </source>
</evidence>
<name>A0A1W1U9I4_9DEIO</name>
<keyword evidence="2" id="KW-1185">Reference proteome</keyword>
<protein>
    <recommendedName>
        <fullName evidence="3">Xylose isomerase-like TIM barrel</fullName>
    </recommendedName>
</protein>
<dbReference type="NCBIfam" id="NF035939">
    <property type="entry name" value="TIM_EboE"/>
    <property type="match status" value="1"/>
</dbReference>
<dbReference type="STRING" id="695939.SAMN00790413_03869"/>
<dbReference type="OrthoDB" id="9785907at2"/>
<organism evidence="1 2">
    <name type="scientific">Deinococcus hopiensis KR-140</name>
    <dbReference type="NCBI Taxonomy" id="695939"/>
    <lineage>
        <taxon>Bacteria</taxon>
        <taxon>Thermotogati</taxon>
        <taxon>Deinococcota</taxon>
        <taxon>Deinococci</taxon>
        <taxon>Deinococcales</taxon>
        <taxon>Deinococcaceae</taxon>
        <taxon>Deinococcus</taxon>
    </lineage>
</organism>
<dbReference type="EMBL" id="FWWU01000001">
    <property type="protein sequence ID" value="SMB77702.1"/>
    <property type="molecule type" value="Genomic_DNA"/>
</dbReference>
<dbReference type="AlphaFoldDB" id="A0A1W1U9I4"/>
<proteinExistence type="predicted"/>
<dbReference type="SUPFAM" id="SSF51658">
    <property type="entry name" value="Xylose isomerase-like"/>
    <property type="match status" value="1"/>
</dbReference>
<dbReference type="Gene3D" id="3.20.20.150">
    <property type="entry name" value="Divalent-metal-dependent TIM barrel enzymes"/>
    <property type="match status" value="1"/>
</dbReference>
<accession>A0A1W1U9I4</accession>
<dbReference type="InterPro" id="IPR036237">
    <property type="entry name" value="Xyl_isomerase-like_sf"/>
</dbReference>
<reference evidence="1 2" key="1">
    <citation type="submission" date="2017-04" db="EMBL/GenBank/DDBJ databases">
        <authorList>
            <person name="Afonso C.L."/>
            <person name="Miller P.J."/>
            <person name="Scott M.A."/>
            <person name="Spackman E."/>
            <person name="Goraichik I."/>
            <person name="Dimitrov K.M."/>
            <person name="Suarez D.L."/>
            <person name="Swayne D.E."/>
        </authorList>
    </citation>
    <scope>NUCLEOTIDE SEQUENCE [LARGE SCALE GENOMIC DNA]</scope>
    <source>
        <strain evidence="1 2">KR-140</strain>
    </source>
</reference>
<evidence type="ECO:0000313" key="2">
    <source>
        <dbReference type="Proteomes" id="UP000192582"/>
    </source>
</evidence>